<organism evidence="2 3">
    <name type="scientific">Ferrimonas marina</name>
    <dbReference type="NCBI Taxonomy" id="299255"/>
    <lineage>
        <taxon>Bacteria</taxon>
        <taxon>Pseudomonadati</taxon>
        <taxon>Pseudomonadota</taxon>
        <taxon>Gammaproteobacteria</taxon>
        <taxon>Alteromonadales</taxon>
        <taxon>Ferrimonadaceae</taxon>
        <taxon>Ferrimonas</taxon>
    </lineage>
</organism>
<protein>
    <recommendedName>
        <fullName evidence="4">DUF4440 domain-containing protein</fullName>
    </recommendedName>
</protein>
<evidence type="ECO:0008006" key="4">
    <source>
        <dbReference type="Google" id="ProtNLM"/>
    </source>
</evidence>
<feature type="signal peptide" evidence="1">
    <location>
        <begin position="1"/>
        <end position="17"/>
    </location>
</feature>
<dbReference type="AlphaFoldDB" id="A0A1M5MF01"/>
<gene>
    <name evidence="2" type="ORF">SAMN02745129_0612</name>
</gene>
<evidence type="ECO:0000256" key="1">
    <source>
        <dbReference type="SAM" id="SignalP"/>
    </source>
</evidence>
<sequence>MFRFLMIGLLFAPWAHAMEVVDPNTEINPIYDLFVQAYQQLDAAPLSQRYGVKACMMGVSERDGFFEGPEQIRTAYQRWFDKIRAKEGSIDIRFRVVNRNVSDETVTDAGFYLIRYSPAESSQQAPSEFAGKFIMTFRQDDQGEWQIEVDSASRVKAELFHQATAKQGLYFAEPFEIMAAQDSHPEP</sequence>
<reference evidence="2 3" key="1">
    <citation type="submission" date="2016-11" db="EMBL/GenBank/DDBJ databases">
        <authorList>
            <person name="Jaros S."/>
            <person name="Januszkiewicz K."/>
            <person name="Wedrychowicz H."/>
        </authorList>
    </citation>
    <scope>NUCLEOTIDE SEQUENCE [LARGE SCALE GENOMIC DNA]</scope>
    <source>
        <strain evidence="2 3">DSM 16917</strain>
    </source>
</reference>
<dbReference type="RefSeq" id="WP_143165477.1">
    <property type="nucleotide sequence ID" value="NZ_FQXG01000001.1"/>
</dbReference>
<accession>A0A1M5MF01</accession>
<name>A0A1M5MF01_9GAMM</name>
<dbReference type="InterPro" id="IPR032710">
    <property type="entry name" value="NTF2-like_dom_sf"/>
</dbReference>
<dbReference type="OrthoDB" id="6270236at2"/>
<evidence type="ECO:0000313" key="3">
    <source>
        <dbReference type="Proteomes" id="UP000184268"/>
    </source>
</evidence>
<dbReference type="SUPFAM" id="SSF54427">
    <property type="entry name" value="NTF2-like"/>
    <property type="match status" value="1"/>
</dbReference>
<dbReference type="EMBL" id="FQXG01000001">
    <property type="protein sequence ID" value="SHG75459.1"/>
    <property type="molecule type" value="Genomic_DNA"/>
</dbReference>
<dbReference type="STRING" id="299255.SAMN02745129_0612"/>
<evidence type="ECO:0000313" key="2">
    <source>
        <dbReference type="EMBL" id="SHG75459.1"/>
    </source>
</evidence>
<keyword evidence="3" id="KW-1185">Reference proteome</keyword>
<dbReference type="Gene3D" id="3.10.450.50">
    <property type="match status" value="1"/>
</dbReference>
<feature type="chain" id="PRO_5009912309" description="DUF4440 domain-containing protein" evidence="1">
    <location>
        <begin position="18"/>
        <end position="187"/>
    </location>
</feature>
<dbReference type="Proteomes" id="UP000184268">
    <property type="component" value="Unassembled WGS sequence"/>
</dbReference>
<proteinExistence type="predicted"/>
<keyword evidence="1" id="KW-0732">Signal</keyword>